<proteinExistence type="predicted"/>
<dbReference type="AlphaFoldDB" id="A0ABD2PBF3"/>
<keyword evidence="2" id="KW-1185">Reference proteome</keyword>
<comment type="caution">
    <text evidence="1">The sequence shown here is derived from an EMBL/GenBank/DDBJ whole genome shotgun (WGS) entry which is preliminary data.</text>
</comment>
<feature type="non-terminal residue" evidence="1">
    <location>
        <position position="1"/>
    </location>
</feature>
<reference evidence="1 2" key="1">
    <citation type="journal article" date="2021" name="BMC Biol.">
        <title>Horizontally acquired antibacterial genes associated with adaptive radiation of ladybird beetles.</title>
        <authorList>
            <person name="Li H.S."/>
            <person name="Tang X.F."/>
            <person name="Huang Y.H."/>
            <person name="Xu Z.Y."/>
            <person name="Chen M.L."/>
            <person name="Du X.Y."/>
            <person name="Qiu B.Y."/>
            <person name="Chen P.T."/>
            <person name="Zhang W."/>
            <person name="Slipinski A."/>
            <person name="Escalona H.E."/>
            <person name="Waterhouse R.M."/>
            <person name="Zwick A."/>
            <person name="Pang H."/>
        </authorList>
    </citation>
    <scope>NUCLEOTIDE SEQUENCE [LARGE SCALE GENOMIC DNA]</scope>
    <source>
        <strain evidence="1">SYSU2018</strain>
    </source>
</reference>
<name>A0ABD2PBF3_9CUCU</name>
<accession>A0ABD2PBF3</accession>
<sequence>SCQKKKDKSNEWFDAECEELIRKKKEARLKWMRTKLECNTVNYTESRKLTTKILRRKKTEWIENFLENLENENKNHSKLYQYIKKQNRRKTFNNIENSEWIAHFIKPSTEERNAEMCERRDNKNIDNNSETALTKVEYEEIIGNLKNKRTSGPDSITNEMIKYGGKKIVEQHI</sequence>
<dbReference type="EMBL" id="JABFTP020000185">
    <property type="protein sequence ID" value="KAL3288210.1"/>
    <property type="molecule type" value="Genomic_DNA"/>
</dbReference>
<organism evidence="1 2">
    <name type="scientific">Cryptolaemus montrouzieri</name>
    <dbReference type="NCBI Taxonomy" id="559131"/>
    <lineage>
        <taxon>Eukaryota</taxon>
        <taxon>Metazoa</taxon>
        <taxon>Ecdysozoa</taxon>
        <taxon>Arthropoda</taxon>
        <taxon>Hexapoda</taxon>
        <taxon>Insecta</taxon>
        <taxon>Pterygota</taxon>
        <taxon>Neoptera</taxon>
        <taxon>Endopterygota</taxon>
        <taxon>Coleoptera</taxon>
        <taxon>Polyphaga</taxon>
        <taxon>Cucujiformia</taxon>
        <taxon>Coccinelloidea</taxon>
        <taxon>Coccinellidae</taxon>
        <taxon>Scymninae</taxon>
        <taxon>Scymnini</taxon>
        <taxon>Cryptolaemus</taxon>
    </lineage>
</organism>
<dbReference type="Proteomes" id="UP001516400">
    <property type="component" value="Unassembled WGS sequence"/>
</dbReference>
<evidence type="ECO:0000313" key="2">
    <source>
        <dbReference type="Proteomes" id="UP001516400"/>
    </source>
</evidence>
<evidence type="ECO:0000313" key="1">
    <source>
        <dbReference type="EMBL" id="KAL3288210.1"/>
    </source>
</evidence>
<gene>
    <name evidence="1" type="ORF">HHI36_002660</name>
</gene>
<protein>
    <submittedName>
        <fullName evidence="1">Uncharacterized protein</fullName>
    </submittedName>
</protein>